<accession>A0A075AJB2</accession>
<proteinExistence type="predicted"/>
<evidence type="ECO:0000313" key="3">
    <source>
        <dbReference type="Proteomes" id="UP000054324"/>
    </source>
</evidence>
<dbReference type="EMBL" id="KL596628">
    <property type="protein sequence ID" value="KER33079.1"/>
    <property type="molecule type" value="Genomic_DNA"/>
</dbReference>
<feature type="region of interest" description="Disordered" evidence="1">
    <location>
        <begin position="1"/>
        <end position="22"/>
    </location>
</feature>
<organism evidence="2 3">
    <name type="scientific">Opisthorchis viverrini</name>
    <name type="common">Southeast Asian liver fluke</name>
    <dbReference type="NCBI Taxonomy" id="6198"/>
    <lineage>
        <taxon>Eukaryota</taxon>
        <taxon>Metazoa</taxon>
        <taxon>Spiralia</taxon>
        <taxon>Lophotrochozoa</taxon>
        <taxon>Platyhelminthes</taxon>
        <taxon>Trematoda</taxon>
        <taxon>Digenea</taxon>
        <taxon>Opisthorchiida</taxon>
        <taxon>Opisthorchiata</taxon>
        <taxon>Opisthorchiidae</taxon>
        <taxon>Opisthorchis</taxon>
    </lineage>
</organism>
<dbReference type="Proteomes" id="UP000054324">
    <property type="component" value="Unassembled WGS sequence"/>
</dbReference>
<dbReference type="KEGG" id="ovi:T265_00977"/>
<evidence type="ECO:0000313" key="2">
    <source>
        <dbReference type="EMBL" id="KER33079.1"/>
    </source>
</evidence>
<evidence type="ECO:0000256" key="1">
    <source>
        <dbReference type="SAM" id="MobiDB-lite"/>
    </source>
</evidence>
<dbReference type="RefSeq" id="XP_009163156.1">
    <property type="nucleotide sequence ID" value="XM_009164892.1"/>
</dbReference>
<dbReference type="AlphaFoldDB" id="A0A075AJB2"/>
<dbReference type="CTD" id="20315165"/>
<dbReference type="GeneID" id="20315165"/>
<protein>
    <submittedName>
        <fullName evidence="2">Uncharacterized protein</fullName>
    </submittedName>
</protein>
<reference evidence="2 3" key="1">
    <citation type="submission" date="2013-11" db="EMBL/GenBank/DDBJ databases">
        <title>Opisthorchis viverrini - life in the bile duct.</title>
        <authorList>
            <person name="Young N.D."/>
            <person name="Nagarajan N."/>
            <person name="Lin S.J."/>
            <person name="Korhonen P.K."/>
            <person name="Jex A.R."/>
            <person name="Hall R.S."/>
            <person name="Safavi-Hemami H."/>
            <person name="Kaewkong W."/>
            <person name="Bertrand D."/>
            <person name="Gao S."/>
            <person name="Seet Q."/>
            <person name="Wongkham S."/>
            <person name="Teh B.T."/>
            <person name="Wongkham C."/>
            <person name="Intapan P.M."/>
            <person name="Maleewong W."/>
            <person name="Yang X."/>
            <person name="Hu M."/>
            <person name="Wang Z."/>
            <person name="Hofmann A."/>
            <person name="Sternberg P.W."/>
            <person name="Tan P."/>
            <person name="Wang J."/>
            <person name="Gasser R.B."/>
        </authorList>
    </citation>
    <scope>NUCLEOTIDE SEQUENCE [LARGE SCALE GENOMIC DNA]</scope>
</reference>
<sequence>MADDALSPCNMDGKSGESANSPAPGGLIVHAAMSCSKVGGLEQKTCWGLYSSSSEGILNAFGL</sequence>
<keyword evidence="3" id="KW-1185">Reference proteome</keyword>
<name>A0A075AJB2_OPIVI</name>
<gene>
    <name evidence="2" type="ORF">T265_00977</name>
</gene>